<keyword evidence="1" id="KW-0812">Transmembrane</keyword>
<keyword evidence="1" id="KW-1133">Transmembrane helix</keyword>
<gene>
    <name evidence="2" type="ORF">V1351_14430</name>
</gene>
<accession>A0ABZ2MGC1</accession>
<protein>
    <recommendedName>
        <fullName evidence="4">MAPEG family protein</fullName>
    </recommendedName>
</protein>
<keyword evidence="1" id="KW-0472">Membrane</keyword>
<feature type="transmembrane region" description="Helical" evidence="1">
    <location>
        <begin position="115"/>
        <end position="134"/>
    </location>
</feature>
<dbReference type="EMBL" id="CP144913">
    <property type="protein sequence ID" value="WXB76121.1"/>
    <property type="molecule type" value="Genomic_DNA"/>
</dbReference>
<reference evidence="2 3" key="1">
    <citation type="submission" date="2024-02" db="EMBL/GenBank/DDBJ databases">
        <title>Janibacter sp. nov., isolated from gut of marine sandworm.</title>
        <authorList>
            <person name="Kim B."/>
            <person name="Jun M.O."/>
            <person name="Shin N.-R."/>
        </authorList>
    </citation>
    <scope>NUCLEOTIDE SEQUENCE [LARGE SCALE GENOMIC DNA]</scope>
    <source>
        <strain evidence="2 3">A1S7</strain>
    </source>
</reference>
<evidence type="ECO:0000313" key="3">
    <source>
        <dbReference type="Proteomes" id="UP001382727"/>
    </source>
</evidence>
<name>A0ABZ2MGC1_9MICO</name>
<keyword evidence="3" id="KW-1185">Reference proteome</keyword>
<proteinExistence type="predicted"/>
<evidence type="ECO:0008006" key="4">
    <source>
        <dbReference type="Google" id="ProtNLM"/>
    </source>
</evidence>
<feature type="transmembrane region" description="Helical" evidence="1">
    <location>
        <begin position="88"/>
        <end position="109"/>
    </location>
</feature>
<feature type="transmembrane region" description="Helical" evidence="1">
    <location>
        <begin position="43"/>
        <end position="67"/>
    </location>
</feature>
<evidence type="ECO:0000256" key="1">
    <source>
        <dbReference type="SAM" id="Phobius"/>
    </source>
</evidence>
<evidence type="ECO:0000313" key="2">
    <source>
        <dbReference type="EMBL" id="WXB76121.1"/>
    </source>
</evidence>
<sequence length="169" mass="17977">MFLTHRHTTALAPASAATRISAYVYGNILVLAALVPITLSQTYWGIAIVAGVAFSTFIAHVFAHALVQNLHAGRSLTRSERLALLPDAMPIVTSAVLPCAVLATAGLHWTDPRNVQLLAEVVILIRIAMIVFVVERLQGKKPSGGTWIFSVAIALLAAVVVAVKVVLTH</sequence>
<organism evidence="2 3">
    <name type="scientific">Janibacter alittae</name>
    <dbReference type="NCBI Taxonomy" id="3115209"/>
    <lineage>
        <taxon>Bacteria</taxon>
        <taxon>Bacillati</taxon>
        <taxon>Actinomycetota</taxon>
        <taxon>Actinomycetes</taxon>
        <taxon>Micrococcales</taxon>
        <taxon>Intrasporangiaceae</taxon>
        <taxon>Janibacter</taxon>
    </lineage>
</organism>
<feature type="transmembrane region" description="Helical" evidence="1">
    <location>
        <begin position="20"/>
        <end position="37"/>
    </location>
</feature>
<dbReference type="Proteomes" id="UP001382727">
    <property type="component" value="Chromosome"/>
</dbReference>
<feature type="transmembrane region" description="Helical" evidence="1">
    <location>
        <begin position="146"/>
        <end position="167"/>
    </location>
</feature>
<dbReference type="RefSeq" id="WP_338748888.1">
    <property type="nucleotide sequence ID" value="NZ_CP144913.1"/>
</dbReference>